<gene>
    <name evidence="2" type="ORF">V6E02_10100</name>
</gene>
<keyword evidence="1" id="KW-1133">Transmembrane helix</keyword>
<accession>A0ABV0EG92</accession>
<dbReference type="RefSeq" id="WP_347308672.1">
    <property type="nucleotide sequence ID" value="NZ_JBAJEX010000008.1"/>
</dbReference>
<evidence type="ECO:0000256" key="1">
    <source>
        <dbReference type="SAM" id="Phobius"/>
    </source>
</evidence>
<feature type="transmembrane region" description="Helical" evidence="1">
    <location>
        <begin position="20"/>
        <end position="43"/>
    </location>
</feature>
<sequence length="201" mass="20980">MLNPATVLGLWMAFVLTLPHLGAVPLTVAGLLALLALLAVPAAQAHFLRLLRRTRVLLLVLALVYAAATPGQPLMTAWPWMPSMEGVREGVLQAARLVLILASLAWVLARLGQAGLMSGLYAGLKPLAPLGLPVHLFVVRLALVLEQPPPGVRLSPAALACVWESPPAGGGGEVVIELAPFTWRDALAFAAAIVLLVGAAL</sequence>
<evidence type="ECO:0008006" key="4">
    <source>
        <dbReference type="Google" id="ProtNLM"/>
    </source>
</evidence>
<feature type="transmembrane region" description="Helical" evidence="1">
    <location>
        <begin position="55"/>
        <end position="74"/>
    </location>
</feature>
<comment type="caution">
    <text evidence="2">The sequence shown here is derived from an EMBL/GenBank/DDBJ whole genome shotgun (WGS) entry which is preliminary data.</text>
</comment>
<name>A0ABV0EG92_9BURK</name>
<keyword evidence="3" id="KW-1185">Reference proteome</keyword>
<keyword evidence="1" id="KW-0472">Membrane</keyword>
<evidence type="ECO:0000313" key="3">
    <source>
        <dbReference type="Proteomes" id="UP001482231"/>
    </source>
</evidence>
<evidence type="ECO:0000313" key="2">
    <source>
        <dbReference type="EMBL" id="MEO1767561.1"/>
    </source>
</evidence>
<organism evidence="2 3">
    <name type="scientific">Thiobacter aerophilum</name>
    <dbReference type="NCBI Taxonomy" id="3121275"/>
    <lineage>
        <taxon>Bacteria</taxon>
        <taxon>Pseudomonadati</taxon>
        <taxon>Pseudomonadota</taxon>
        <taxon>Betaproteobacteria</taxon>
        <taxon>Burkholderiales</taxon>
        <taxon>Thiobacteraceae</taxon>
        <taxon>Thiobacter</taxon>
    </lineage>
</organism>
<dbReference type="EMBL" id="JBAJEX010000008">
    <property type="protein sequence ID" value="MEO1767561.1"/>
    <property type="molecule type" value="Genomic_DNA"/>
</dbReference>
<reference evidence="2 3" key="1">
    <citation type="submission" date="2024-02" db="EMBL/GenBank/DDBJ databases">
        <title>New thermophilic sulfur-oxidizing bacteria from a hot springs of the Uzon caldera (Kamchatka, Russia).</title>
        <authorList>
            <person name="Dukat A.M."/>
            <person name="Elcheninov A.G."/>
            <person name="Frolov E.N."/>
        </authorList>
    </citation>
    <scope>NUCLEOTIDE SEQUENCE [LARGE SCALE GENOMIC DNA]</scope>
    <source>
        <strain evidence="2 3">AK1</strain>
    </source>
</reference>
<feature type="transmembrane region" description="Helical" evidence="1">
    <location>
        <begin position="94"/>
        <end position="112"/>
    </location>
</feature>
<keyword evidence="1" id="KW-0812">Transmembrane</keyword>
<protein>
    <recommendedName>
        <fullName evidence="4">Cobalt transporter</fullName>
    </recommendedName>
</protein>
<proteinExistence type="predicted"/>
<dbReference type="Proteomes" id="UP001482231">
    <property type="component" value="Unassembled WGS sequence"/>
</dbReference>